<gene>
    <name evidence="1" type="ORF">PR002_g31276</name>
</gene>
<dbReference type="EMBL" id="QXFU01008106">
    <property type="protein sequence ID" value="KAE8957101.1"/>
    <property type="molecule type" value="Genomic_DNA"/>
</dbReference>
<comment type="caution">
    <text evidence="1">The sequence shown here is derived from an EMBL/GenBank/DDBJ whole genome shotgun (WGS) entry which is preliminary data.</text>
</comment>
<evidence type="ECO:0000313" key="1">
    <source>
        <dbReference type="EMBL" id="KAE8957101.1"/>
    </source>
</evidence>
<accession>A0A6A3GJI7</accession>
<organism evidence="1 2">
    <name type="scientific">Phytophthora rubi</name>
    <dbReference type="NCBI Taxonomy" id="129364"/>
    <lineage>
        <taxon>Eukaryota</taxon>
        <taxon>Sar</taxon>
        <taxon>Stramenopiles</taxon>
        <taxon>Oomycota</taxon>
        <taxon>Peronosporomycetes</taxon>
        <taxon>Peronosporales</taxon>
        <taxon>Peronosporaceae</taxon>
        <taxon>Phytophthora</taxon>
    </lineage>
</organism>
<sequence>MYEDVYEATSTAIVRPCFCADGSYMSGKPRPATTSTPEYLTAQTAEYAARRRSLS</sequence>
<name>A0A6A3GJI7_9STRA</name>
<proteinExistence type="predicted"/>
<dbReference type="Proteomes" id="UP000435112">
    <property type="component" value="Unassembled WGS sequence"/>
</dbReference>
<evidence type="ECO:0000313" key="2">
    <source>
        <dbReference type="Proteomes" id="UP000435112"/>
    </source>
</evidence>
<dbReference type="AlphaFoldDB" id="A0A6A3GJI7"/>
<reference evidence="1 2" key="1">
    <citation type="submission" date="2018-09" db="EMBL/GenBank/DDBJ databases">
        <title>Genomic investigation of the strawberry pathogen Phytophthora fragariae indicates pathogenicity is determined by transcriptional variation in three key races.</title>
        <authorList>
            <person name="Adams T.M."/>
            <person name="Armitage A.D."/>
            <person name="Sobczyk M.K."/>
            <person name="Bates H.J."/>
            <person name="Dunwell J.M."/>
            <person name="Nellist C.F."/>
            <person name="Harrison R.J."/>
        </authorList>
    </citation>
    <scope>NUCLEOTIDE SEQUENCE [LARGE SCALE GENOMIC DNA]</scope>
    <source>
        <strain evidence="1 2">SCRP324</strain>
    </source>
</reference>
<protein>
    <submittedName>
        <fullName evidence="1">Uncharacterized protein</fullName>
    </submittedName>
</protein>